<protein>
    <recommendedName>
        <fullName evidence="3">LytTR family transcriptional regulator</fullName>
    </recommendedName>
</protein>
<gene>
    <name evidence="1" type="ORF">GFU50_06525</name>
</gene>
<reference evidence="1 2" key="1">
    <citation type="submission" date="2019-11" db="EMBL/GenBank/DDBJ databases">
        <title>Detection and genome characteristic of a blood enterococcus casselifavus isolate from Zhengzhou,china.</title>
        <authorList>
            <person name="Wen P."/>
        </authorList>
    </citation>
    <scope>NUCLEOTIDE SEQUENCE [LARGE SCALE GENOMIC DNA]</scope>
    <source>
        <strain evidence="1 2">EC291</strain>
    </source>
</reference>
<dbReference type="EMBL" id="CP046123">
    <property type="protein sequence ID" value="QGN29173.1"/>
    <property type="molecule type" value="Genomic_DNA"/>
</dbReference>
<evidence type="ECO:0008006" key="3">
    <source>
        <dbReference type="Google" id="ProtNLM"/>
    </source>
</evidence>
<name>A0ABD6Z2S6_ENTCA</name>
<organism evidence="1 2">
    <name type="scientific">Enterococcus casseliflavus</name>
    <name type="common">Enterococcus flavescens</name>
    <dbReference type="NCBI Taxonomy" id="37734"/>
    <lineage>
        <taxon>Bacteria</taxon>
        <taxon>Bacillati</taxon>
        <taxon>Bacillota</taxon>
        <taxon>Bacilli</taxon>
        <taxon>Lactobacillales</taxon>
        <taxon>Enterococcaceae</taxon>
        <taxon>Enterococcus</taxon>
    </lineage>
</organism>
<evidence type="ECO:0000313" key="2">
    <source>
        <dbReference type="Proteomes" id="UP000422837"/>
    </source>
</evidence>
<evidence type="ECO:0000313" key="1">
    <source>
        <dbReference type="EMBL" id="QGN29173.1"/>
    </source>
</evidence>
<dbReference type="AlphaFoldDB" id="A0ABD6Z2S6"/>
<proteinExistence type="predicted"/>
<sequence>MKVEILLTNNEVIVFEPKWINFGVGLSELLTDLNQFSIKVFRCIDINGVTHFINMDQVIRISEHTENTYSAEVKIDGKIIAETVNKYIQQNSQIGQSNLTI</sequence>
<dbReference type="RefSeq" id="WP_154694358.1">
    <property type="nucleotide sequence ID" value="NZ_CP046123.1"/>
</dbReference>
<dbReference type="Proteomes" id="UP000422837">
    <property type="component" value="Chromosome"/>
</dbReference>
<accession>A0ABD6Z2S6</accession>